<reference evidence="2" key="1">
    <citation type="submission" date="2022-07" db="EMBL/GenBank/DDBJ databases">
        <title>Phylogenomic reconstructions and comparative analyses of Kickxellomycotina fungi.</title>
        <authorList>
            <person name="Reynolds N.K."/>
            <person name="Stajich J.E."/>
            <person name="Barry K."/>
            <person name="Grigoriev I.V."/>
            <person name="Crous P."/>
            <person name="Smith M.E."/>
        </authorList>
    </citation>
    <scope>NUCLEOTIDE SEQUENCE</scope>
    <source>
        <strain evidence="2">RSA 1196</strain>
    </source>
</reference>
<proteinExistence type="predicted"/>
<evidence type="ECO:0008006" key="4">
    <source>
        <dbReference type="Google" id="ProtNLM"/>
    </source>
</evidence>
<feature type="chain" id="PRO_5040796717" description="RxLR effector protein" evidence="1">
    <location>
        <begin position="20"/>
        <end position="69"/>
    </location>
</feature>
<gene>
    <name evidence="2" type="ORF">IWQ62_000264</name>
</gene>
<dbReference type="AlphaFoldDB" id="A0A9W8E577"/>
<organism evidence="2 3">
    <name type="scientific">Dispira parvispora</name>
    <dbReference type="NCBI Taxonomy" id="1520584"/>
    <lineage>
        <taxon>Eukaryota</taxon>
        <taxon>Fungi</taxon>
        <taxon>Fungi incertae sedis</taxon>
        <taxon>Zoopagomycota</taxon>
        <taxon>Kickxellomycotina</taxon>
        <taxon>Dimargaritomycetes</taxon>
        <taxon>Dimargaritales</taxon>
        <taxon>Dimargaritaceae</taxon>
        <taxon>Dispira</taxon>
    </lineage>
</organism>
<protein>
    <recommendedName>
        <fullName evidence="4">RxLR effector protein</fullName>
    </recommendedName>
</protein>
<dbReference type="OrthoDB" id="10490890at2759"/>
<keyword evidence="1" id="KW-0732">Signal</keyword>
<evidence type="ECO:0000313" key="3">
    <source>
        <dbReference type="Proteomes" id="UP001150925"/>
    </source>
</evidence>
<name>A0A9W8E577_9FUNG</name>
<comment type="caution">
    <text evidence="2">The sequence shown here is derived from an EMBL/GenBank/DDBJ whole genome shotgun (WGS) entry which is preliminary data.</text>
</comment>
<dbReference type="EMBL" id="JANBPY010000010">
    <property type="protein sequence ID" value="KAJ1969987.1"/>
    <property type="molecule type" value="Genomic_DNA"/>
</dbReference>
<evidence type="ECO:0000313" key="2">
    <source>
        <dbReference type="EMBL" id="KAJ1969987.1"/>
    </source>
</evidence>
<sequence length="69" mass="7566">MKAIFTALFVLALTACVTAVPTVSQRQQLRPRVAKVMDNVVAADVKVLNKNHNRRGELLDVKADVNVHA</sequence>
<evidence type="ECO:0000256" key="1">
    <source>
        <dbReference type="SAM" id="SignalP"/>
    </source>
</evidence>
<accession>A0A9W8E577</accession>
<feature type="signal peptide" evidence="1">
    <location>
        <begin position="1"/>
        <end position="19"/>
    </location>
</feature>
<dbReference type="PROSITE" id="PS51257">
    <property type="entry name" value="PROKAR_LIPOPROTEIN"/>
    <property type="match status" value="1"/>
</dbReference>
<dbReference type="Proteomes" id="UP001150925">
    <property type="component" value="Unassembled WGS sequence"/>
</dbReference>
<keyword evidence="3" id="KW-1185">Reference proteome</keyword>